<dbReference type="InterPro" id="IPR009056">
    <property type="entry name" value="Cyt_c-like_dom"/>
</dbReference>
<evidence type="ECO:0000256" key="5">
    <source>
        <dbReference type="ARBA" id="ARBA00023004"/>
    </source>
</evidence>
<dbReference type="RefSeq" id="WP_189354807.1">
    <property type="nucleotide sequence ID" value="NZ_BMYP01000063.1"/>
</dbReference>
<keyword evidence="1" id="KW-0813">Transport</keyword>
<dbReference type="Proteomes" id="UP000662678">
    <property type="component" value="Unassembled WGS sequence"/>
</dbReference>
<keyword evidence="11" id="KW-1185">Reference proteome</keyword>
<dbReference type="InterPro" id="IPR036909">
    <property type="entry name" value="Cyt_c-like_dom_sf"/>
</dbReference>
<keyword evidence="3 6" id="KW-0479">Metal-binding</keyword>
<name>A0ABQ3HDD4_9NEIS</name>
<evidence type="ECO:0000259" key="9">
    <source>
        <dbReference type="PROSITE" id="PS51007"/>
    </source>
</evidence>
<keyword evidence="2 6" id="KW-0349">Heme</keyword>
<proteinExistence type="predicted"/>
<evidence type="ECO:0000256" key="2">
    <source>
        <dbReference type="ARBA" id="ARBA00022617"/>
    </source>
</evidence>
<sequence length="130" mass="13098">MKLHTMGAALLAAMLLVACSKSEAPAASQGEPAATQAAPAPQAASDTPHIGESPYKKTCSMCHASGAAGAPIAGNKGDWASRIAAGKEQLYQHAIVGFTGEKGMMPAKGGNAALSDDEVKAAVDYMLSKL</sequence>
<gene>
    <name evidence="10" type="ORF">GCM10011419_28690</name>
</gene>
<evidence type="ECO:0000313" key="11">
    <source>
        <dbReference type="Proteomes" id="UP000662678"/>
    </source>
</evidence>
<dbReference type="PROSITE" id="PS51007">
    <property type="entry name" value="CYTC"/>
    <property type="match status" value="1"/>
</dbReference>
<dbReference type="PROSITE" id="PS51257">
    <property type="entry name" value="PROKAR_LIPOPROTEIN"/>
    <property type="match status" value="1"/>
</dbReference>
<dbReference type="PANTHER" id="PTHR40942">
    <property type="match status" value="1"/>
</dbReference>
<evidence type="ECO:0000256" key="7">
    <source>
        <dbReference type="SAM" id="MobiDB-lite"/>
    </source>
</evidence>
<dbReference type="Gene3D" id="1.10.760.10">
    <property type="entry name" value="Cytochrome c-like domain"/>
    <property type="match status" value="1"/>
</dbReference>
<dbReference type="Pfam" id="PF13442">
    <property type="entry name" value="Cytochrome_CBB3"/>
    <property type="match status" value="1"/>
</dbReference>
<protein>
    <recommendedName>
        <fullName evidence="9">Cytochrome c domain-containing protein</fullName>
    </recommendedName>
</protein>
<evidence type="ECO:0000256" key="6">
    <source>
        <dbReference type="PROSITE-ProRule" id="PRU00433"/>
    </source>
</evidence>
<evidence type="ECO:0000256" key="4">
    <source>
        <dbReference type="ARBA" id="ARBA00022982"/>
    </source>
</evidence>
<keyword evidence="4" id="KW-0249">Electron transport</keyword>
<reference evidence="11" key="1">
    <citation type="journal article" date="2019" name="Int. J. Syst. Evol. Microbiol.">
        <title>The Global Catalogue of Microorganisms (GCM) 10K type strain sequencing project: providing services to taxonomists for standard genome sequencing and annotation.</title>
        <authorList>
            <consortium name="The Broad Institute Genomics Platform"/>
            <consortium name="The Broad Institute Genome Sequencing Center for Infectious Disease"/>
            <person name="Wu L."/>
            <person name="Ma J."/>
        </authorList>
    </citation>
    <scope>NUCLEOTIDE SEQUENCE [LARGE SCALE GENOMIC DNA]</scope>
    <source>
        <strain evidence="11">KCTC 23713</strain>
    </source>
</reference>
<keyword evidence="5 6" id="KW-0408">Iron</keyword>
<feature type="region of interest" description="Disordered" evidence="7">
    <location>
        <begin position="26"/>
        <end position="52"/>
    </location>
</feature>
<feature type="domain" description="Cytochrome c" evidence="9">
    <location>
        <begin position="46"/>
        <end position="130"/>
    </location>
</feature>
<feature type="chain" id="PRO_5046816611" description="Cytochrome c domain-containing protein" evidence="8">
    <location>
        <begin position="27"/>
        <end position="130"/>
    </location>
</feature>
<dbReference type="SUPFAM" id="SSF46626">
    <property type="entry name" value="Cytochrome c"/>
    <property type="match status" value="1"/>
</dbReference>
<comment type="caution">
    <text evidence="10">The sequence shown here is derived from an EMBL/GenBank/DDBJ whole genome shotgun (WGS) entry which is preliminary data.</text>
</comment>
<evidence type="ECO:0000256" key="1">
    <source>
        <dbReference type="ARBA" id="ARBA00022448"/>
    </source>
</evidence>
<evidence type="ECO:0000256" key="3">
    <source>
        <dbReference type="ARBA" id="ARBA00022723"/>
    </source>
</evidence>
<dbReference type="EMBL" id="BMYP01000063">
    <property type="protein sequence ID" value="GHD81911.1"/>
    <property type="molecule type" value="Genomic_DNA"/>
</dbReference>
<dbReference type="PRINTS" id="PR00607">
    <property type="entry name" value="CYTCHROMECIE"/>
</dbReference>
<dbReference type="InterPro" id="IPR002323">
    <property type="entry name" value="Cyt_CIE"/>
</dbReference>
<keyword evidence="8" id="KW-0732">Signal</keyword>
<feature type="compositionally biased region" description="Low complexity" evidence="7">
    <location>
        <begin position="32"/>
        <end position="44"/>
    </location>
</feature>
<evidence type="ECO:0000313" key="10">
    <source>
        <dbReference type="EMBL" id="GHD81911.1"/>
    </source>
</evidence>
<feature type="signal peptide" evidence="8">
    <location>
        <begin position="1"/>
        <end position="26"/>
    </location>
</feature>
<evidence type="ECO:0000256" key="8">
    <source>
        <dbReference type="SAM" id="SignalP"/>
    </source>
</evidence>
<accession>A0ABQ3HDD4</accession>
<dbReference type="PANTHER" id="PTHR40942:SF4">
    <property type="entry name" value="CYTOCHROME C5"/>
    <property type="match status" value="1"/>
</dbReference>
<organism evidence="10 11">
    <name type="scientific">Vogesella fluminis</name>
    <dbReference type="NCBI Taxonomy" id="1069161"/>
    <lineage>
        <taxon>Bacteria</taxon>
        <taxon>Pseudomonadati</taxon>
        <taxon>Pseudomonadota</taxon>
        <taxon>Betaproteobacteria</taxon>
        <taxon>Neisseriales</taxon>
        <taxon>Chromobacteriaceae</taxon>
        <taxon>Vogesella</taxon>
    </lineage>
</organism>